<dbReference type="InterPro" id="IPR010359">
    <property type="entry name" value="IrrE_HExxH"/>
</dbReference>
<accession>A0A239HFX8</accession>
<dbReference type="Proteomes" id="UP000198356">
    <property type="component" value="Unassembled WGS sequence"/>
</dbReference>
<reference evidence="3 4" key="1">
    <citation type="submission" date="2017-06" db="EMBL/GenBank/DDBJ databases">
        <authorList>
            <person name="Kim H.J."/>
            <person name="Triplett B.A."/>
        </authorList>
    </citation>
    <scope>NUCLEOTIDE SEQUENCE [LARGE SCALE GENOMIC DNA]</scope>
    <source>
        <strain evidence="3 4">DSM 18704</strain>
    </source>
</reference>
<dbReference type="GO" id="GO:0003677">
    <property type="term" value="F:DNA binding"/>
    <property type="evidence" value="ECO:0007669"/>
    <property type="project" value="InterPro"/>
</dbReference>
<dbReference type="EMBL" id="FZOU01000002">
    <property type="protein sequence ID" value="SNS80051.1"/>
    <property type="molecule type" value="Genomic_DNA"/>
</dbReference>
<dbReference type="OrthoDB" id="9796786at2"/>
<dbReference type="Gene3D" id="1.10.260.40">
    <property type="entry name" value="lambda repressor-like DNA-binding domains"/>
    <property type="match status" value="1"/>
</dbReference>
<dbReference type="Gene3D" id="1.10.10.2910">
    <property type="match status" value="1"/>
</dbReference>
<dbReference type="InterPro" id="IPR052345">
    <property type="entry name" value="Rad_response_metalloprotease"/>
</dbReference>
<name>A0A239HFX8_9BACT</name>
<dbReference type="CDD" id="cd00093">
    <property type="entry name" value="HTH_XRE"/>
    <property type="match status" value="1"/>
</dbReference>
<feature type="domain" description="HTH cro/C1-type" evidence="2">
    <location>
        <begin position="24"/>
        <end position="78"/>
    </location>
</feature>
<keyword evidence="4" id="KW-1185">Reference proteome</keyword>
<dbReference type="Pfam" id="PF01381">
    <property type="entry name" value="HTH_3"/>
    <property type="match status" value="1"/>
</dbReference>
<protein>
    <submittedName>
        <fullName evidence="3">HTH-type transcriptional regulator / antitoxin HigA</fullName>
    </submittedName>
</protein>
<dbReference type="PROSITE" id="PS50943">
    <property type="entry name" value="HTH_CROC1"/>
    <property type="match status" value="1"/>
</dbReference>
<dbReference type="InterPro" id="IPR010982">
    <property type="entry name" value="Lambda_DNA-bd_dom_sf"/>
</dbReference>
<dbReference type="SUPFAM" id="SSF47413">
    <property type="entry name" value="lambda repressor-like DNA-binding domains"/>
    <property type="match status" value="1"/>
</dbReference>
<dbReference type="PANTHER" id="PTHR43236:SF1">
    <property type="entry name" value="BLL7220 PROTEIN"/>
    <property type="match status" value="1"/>
</dbReference>
<evidence type="ECO:0000259" key="2">
    <source>
        <dbReference type="PROSITE" id="PS50943"/>
    </source>
</evidence>
<organism evidence="3 4">
    <name type="scientific">Granulicella rosea</name>
    <dbReference type="NCBI Taxonomy" id="474952"/>
    <lineage>
        <taxon>Bacteria</taxon>
        <taxon>Pseudomonadati</taxon>
        <taxon>Acidobacteriota</taxon>
        <taxon>Terriglobia</taxon>
        <taxon>Terriglobales</taxon>
        <taxon>Acidobacteriaceae</taxon>
        <taxon>Granulicella</taxon>
    </lineage>
</organism>
<dbReference type="AlphaFoldDB" id="A0A239HFX8"/>
<dbReference type="PANTHER" id="PTHR43236">
    <property type="entry name" value="ANTITOXIN HIGA1"/>
    <property type="match status" value="1"/>
</dbReference>
<proteinExistence type="inferred from homology"/>
<dbReference type="InterPro" id="IPR001387">
    <property type="entry name" value="Cro/C1-type_HTH"/>
</dbReference>
<sequence length="389" mass="42640">MGTGLCKGITHRYMTHIKHPGAILREKLEARGWTQDELVAITGKSRATIAKIIAGNVGISPEMAAVLAAAFGDAPEDWLKWSGQYELSLVDAPVDAIGKRAKIYADLPIRDMQKRGWITLSADPVVLQAELETFVGSQSADSLAFPIAARKSDPLAELSPREKAWAFRARQLAAALPVAEFDPSALPGLVKKLRVLAAYPEEIKKLAQTLAIHGIKFVIVEPLAGARLDGAAFWIGESPVIAMSARFDRNDNFWFTFFHELGHVIARDALSFDSHGTTEEESFSIGDAKAEAKANRFASDTLVPNSEMESFIRRVAPLYQESRIVQFSNRVKMHPGVVLGQLHKRGEVSFGAHRKLIVKIRDLVIRTSLTDGWGNSISPKLINGNEANL</sequence>
<evidence type="ECO:0000313" key="4">
    <source>
        <dbReference type="Proteomes" id="UP000198356"/>
    </source>
</evidence>
<evidence type="ECO:0000256" key="1">
    <source>
        <dbReference type="ARBA" id="ARBA00007227"/>
    </source>
</evidence>
<evidence type="ECO:0000313" key="3">
    <source>
        <dbReference type="EMBL" id="SNS80051.1"/>
    </source>
</evidence>
<gene>
    <name evidence="3" type="ORF">SAMN05421770_102382</name>
</gene>
<comment type="similarity">
    <text evidence="1">Belongs to the short-chain fatty acyl-CoA assimilation regulator (ScfR) family.</text>
</comment>
<dbReference type="SMART" id="SM00530">
    <property type="entry name" value="HTH_XRE"/>
    <property type="match status" value="1"/>
</dbReference>
<dbReference type="Pfam" id="PF06114">
    <property type="entry name" value="Peptidase_M78"/>
    <property type="match status" value="1"/>
</dbReference>